<evidence type="ECO:0000256" key="1">
    <source>
        <dbReference type="ARBA" id="ARBA00004141"/>
    </source>
</evidence>
<keyword evidence="4 5" id="KW-0472">Membrane</keyword>
<gene>
    <name evidence="7" type="ORF">OSH07_07525</name>
</gene>
<feature type="transmembrane region" description="Helical" evidence="5">
    <location>
        <begin position="128"/>
        <end position="149"/>
    </location>
</feature>
<protein>
    <submittedName>
        <fullName evidence="7">MFS transporter</fullName>
    </submittedName>
</protein>
<sequence>MNFDLDVPAPKAGELMVIAEPSAPAGWGELLSGKNAVYALALAGGVTLHAVNIYIATTVMPSVVVDIGGLDFYAWATTLFVVASILGAALTAKLLKGAGPRGAYVVASLLFGGGTLLCSLAPSMPVMLVGRGVQGLGGGFLYALAYGLTRLVLPERLWGRAIGLISAMFGIATLIGPAVGGVFAQYGAWRAAFWSLIPVTAVFALVAYATLPRASRDRDAGTPVPLLQLVFLTGAVLAVSAGSLSSSLFWNLAGLVAGIGMTVLIAAAEGMGGARLLPRGAFSIATPLGALYLTIALLMIGMQPEVFVPYLLRQLHGQSPIWAGYLAALMALGWTTASLLSSRWQESHGDWLVVGGPALVVTGLALFALFMPVHSAGEIAYLLPICLGLVLVGFGIGLAWPNLVTRVYGSVGESEQGLAAGGVTTVQLFSIALGTAGAGMVANFAGIAEPGGVEGASNAARWLGGVFALAPALCVVVAVRAVSLTTRRVRRTA</sequence>
<dbReference type="SUPFAM" id="SSF103473">
    <property type="entry name" value="MFS general substrate transporter"/>
    <property type="match status" value="1"/>
</dbReference>
<dbReference type="InterPro" id="IPR001958">
    <property type="entry name" value="Tet-R_TetA/multi-R_MdtG-like"/>
</dbReference>
<organism evidence="7 8">
    <name type="scientific">Kaistia nematophila</name>
    <dbReference type="NCBI Taxonomy" id="2994654"/>
    <lineage>
        <taxon>Bacteria</taxon>
        <taxon>Pseudomonadati</taxon>
        <taxon>Pseudomonadota</taxon>
        <taxon>Alphaproteobacteria</taxon>
        <taxon>Hyphomicrobiales</taxon>
        <taxon>Kaistiaceae</taxon>
        <taxon>Kaistia</taxon>
    </lineage>
</organism>
<comment type="subcellular location">
    <subcellularLocation>
        <location evidence="1">Membrane</location>
        <topology evidence="1">Multi-pass membrane protein</topology>
    </subcellularLocation>
</comment>
<accession>A0A9X3E0R8</accession>
<dbReference type="PRINTS" id="PR01035">
    <property type="entry name" value="TCRTETA"/>
</dbReference>
<comment type="caution">
    <text evidence="7">The sequence shown here is derived from an EMBL/GenBank/DDBJ whole genome shotgun (WGS) entry which is preliminary data.</text>
</comment>
<dbReference type="EMBL" id="JAPKNK010000002">
    <property type="protein sequence ID" value="MCX5569041.1"/>
    <property type="molecule type" value="Genomic_DNA"/>
</dbReference>
<proteinExistence type="predicted"/>
<evidence type="ECO:0000313" key="8">
    <source>
        <dbReference type="Proteomes" id="UP001144805"/>
    </source>
</evidence>
<feature type="domain" description="Major facilitator superfamily (MFS) profile" evidence="6">
    <location>
        <begin position="38"/>
        <end position="489"/>
    </location>
</feature>
<feature type="transmembrane region" description="Helical" evidence="5">
    <location>
        <begin position="72"/>
        <end position="90"/>
    </location>
</feature>
<evidence type="ECO:0000256" key="4">
    <source>
        <dbReference type="ARBA" id="ARBA00023136"/>
    </source>
</evidence>
<evidence type="ECO:0000259" key="6">
    <source>
        <dbReference type="PROSITE" id="PS50850"/>
    </source>
</evidence>
<dbReference type="AlphaFoldDB" id="A0A9X3E0R8"/>
<keyword evidence="3 5" id="KW-1133">Transmembrane helix</keyword>
<dbReference type="Gene3D" id="1.20.1250.20">
    <property type="entry name" value="MFS general substrate transporter like domains"/>
    <property type="match status" value="2"/>
</dbReference>
<feature type="transmembrane region" description="Helical" evidence="5">
    <location>
        <begin position="379"/>
        <end position="405"/>
    </location>
</feature>
<evidence type="ECO:0000256" key="2">
    <source>
        <dbReference type="ARBA" id="ARBA00022692"/>
    </source>
</evidence>
<dbReference type="InterPro" id="IPR036259">
    <property type="entry name" value="MFS_trans_sf"/>
</dbReference>
<dbReference type="PROSITE" id="PS50850">
    <property type="entry name" value="MFS"/>
    <property type="match status" value="1"/>
</dbReference>
<dbReference type="InterPro" id="IPR020846">
    <property type="entry name" value="MFS_dom"/>
</dbReference>
<dbReference type="Pfam" id="PF07690">
    <property type="entry name" value="MFS_1"/>
    <property type="match status" value="1"/>
</dbReference>
<feature type="transmembrane region" description="Helical" evidence="5">
    <location>
        <begin position="248"/>
        <end position="268"/>
    </location>
</feature>
<keyword evidence="2 5" id="KW-0812">Transmembrane</keyword>
<feature type="transmembrane region" description="Helical" evidence="5">
    <location>
        <begin position="417"/>
        <end position="442"/>
    </location>
</feature>
<keyword evidence="8" id="KW-1185">Reference proteome</keyword>
<name>A0A9X3E0R8_9HYPH</name>
<dbReference type="PANTHER" id="PTHR23501">
    <property type="entry name" value="MAJOR FACILITATOR SUPERFAMILY"/>
    <property type="match status" value="1"/>
</dbReference>
<feature type="transmembrane region" description="Helical" evidence="5">
    <location>
        <begin position="280"/>
        <end position="302"/>
    </location>
</feature>
<dbReference type="PANTHER" id="PTHR23501:SF154">
    <property type="entry name" value="MULTIDRUG-EFFLUX TRANSPORTER RV1634-RELATED"/>
    <property type="match status" value="1"/>
</dbReference>
<evidence type="ECO:0000256" key="5">
    <source>
        <dbReference type="SAM" id="Phobius"/>
    </source>
</evidence>
<feature type="transmembrane region" description="Helical" evidence="5">
    <location>
        <begin position="462"/>
        <end position="482"/>
    </location>
</feature>
<evidence type="ECO:0000256" key="3">
    <source>
        <dbReference type="ARBA" id="ARBA00022989"/>
    </source>
</evidence>
<reference evidence="7" key="1">
    <citation type="submission" date="2022-11" db="EMBL/GenBank/DDBJ databases">
        <title>Biodiversity and phylogenetic relationships of bacteria.</title>
        <authorList>
            <person name="Machado R.A.R."/>
            <person name="Bhat A."/>
            <person name="Loulou A."/>
            <person name="Kallel S."/>
        </authorList>
    </citation>
    <scope>NUCLEOTIDE SEQUENCE</scope>
    <source>
        <strain evidence="7">K-TC2</strain>
    </source>
</reference>
<feature type="transmembrane region" description="Helical" evidence="5">
    <location>
        <begin position="192"/>
        <end position="211"/>
    </location>
</feature>
<evidence type="ECO:0000313" key="7">
    <source>
        <dbReference type="EMBL" id="MCX5569041.1"/>
    </source>
</evidence>
<dbReference type="RefSeq" id="WP_266337995.1">
    <property type="nucleotide sequence ID" value="NZ_JAPKNK010000002.1"/>
</dbReference>
<feature type="transmembrane region" description="Helical" evidence="5">
    <location>
        <begin position="322"/>
        <end position="340"/>
    </location>
</feature>
<feature type="transmembrane region" description="Helical" evidence="5">
    <location>
        <begin position="352"/>
        <end position="373"/>
    </location>
</feature>
<feature type="transmembrane region" description="Helical" evidence="5">
    <location>
        <begin position="102"/>
        <end position="122"/>
    </location>
</feature>
<feature type="transmembrane region" description="Helical" evidence="5">
    <location>
        <begin position="37"/>
        <end position="60"/>
    </location>
</feature>
<feature type="transmembrane region" description="Helical" evidence="5">
    <location>
        <begin position="161"/>
        <end position="186"/>
    </location>
</feature>
<dbReference type="Proteomes" id="UP001144805">
    <property type="component" value="Unassembled WGS sequence"/>
</dbReference>
<feature type="transmembrane region" description="Helical" evidence="5">
    <location>
        <begin position="223"/>
        <end position="242"/>
    </location>
</feature>
<dbReference type="GO" id="GO:0005886">
    <property type="term" value="C:plasma membrane"/>
    <property type="evidence" value="ECO:0007669"/>
    <property type="project" value="TreeGrafter"/>
</dbReference>
<dbReference type="InterPro" id="IPR011701">
    <property type="entry name" value="MFS"/>
</dbReference>
<dbReference type="GO" id="GO:0022857">
    <property type="term" value="F:transmembrane transporter activity"/>
    <property type="evidence" value="ECO:0007669"/>
    <property type="project" value="InterPro"/>
</dbReference>